<dbReference type="PANTHER" id="PTHR43280:SF2">
    <property type="entry name" value="HTH-TYPE TRANSCRIPTIONAL REGULATOR EXSA"/>
    <property type="match status" value="1"/>
</dbReference>
<dbReference type="InterPro" id="IPR011051">
    <property type="entry name" value="RmlC_Cupin_sf"/>
</dbReference>
<dbReference type="SUPFAM" id="SSF46689">
    <property type="entry name" value="Homeodomain-like"/>
    <property type="match status" value="2"/>
</dbReference>
<protein>
    <submittedName>
        <fullName evidence="5">Helix-turn-helix domain-containing protein</fullName>
    </submittedName>
</protein>
<accession>A0ABV9M9W1</accession>
<evidence type="ECO:0000313" key="5">
    <source>
        <dbReference type="EMBL" id="MFC4712129.1"/>
    </source>
</evidence>
<dbReference type="RefSeq" id="WP_377277113.1">
    <property type="nucleotide sequence ID" value="NZ_JBHSGL010000005.1"/>
</dbReference>
<evidence type="ECO:0000256" key="2">
    <source>
        <dbReference type="ARBA" id="ARBA00023125"/>
    </source>
</evidence>
<dbReference type="EMBL" id="JBHSGL010000005">
    <property type="protein sequence ID" value="MFC4712129.1"/>
    <property type="molecule type" value="Genomic_DNA"/>
</dbReference>
<dbReference type="Proteomes" id="UP001595932">
    <property type="component" value="Unassembled WGS sequence"/>
</dbReference>
<dbReference type="SMART" id="SM00342">
    <property type="entry name" value="HTH_ARAC"/>
    <property type="match status" value="1"/>
</dbReference>
<dbReference type="Pfam" id="PF12833">
    <property type="entry name" value="HTH_18"/>
    <property type="match status" value="1"/>
</dbReference>
<proteinExistence type="predicted"/>
<evidence type="ECO:0000256" key="1">
    <source>
        <dbReference type="ARBA" id="ARBA00023015"/>
    </source>
</evidence>
<evidence type="ECO:0000256" key="3">
    <source>
        <dbReference type="ARBA" id="ARBA00023163"/>
    </source>
</evidence>
<keyword evidence="2" id="KW-0238">DNA-binding</keyword>
<name>A0ABV9M9W1_9BACL</name>
<dbReference type="InterPro" id="IPR018060">
    <property type="entry name" value="HTH_AraC"/>
</dbReference>
<dbReference type="InterPro" id="IPR014710">
    <property type="entry name" value="RmlC-like_jellyroll"/>
</dbReference>
<dbReference type="PANTHER" id="PTHR43280">
    <property type="entry name" value="ARAC-FAMILY TRANSCRIPTIONAL REGULATOR"/>
    <property type="match status" value="1"/>
</dbReference>
<organism evidence="5 6">
    <name type="scientific">Planococcus dechangensis</name>
    <dbReference type="NCBI Taxonomy" id="1176255"/>
    <lineage>
        <taxon>Bacteria</taxon>
        <taxon>Bacillati</taxon>
        <taxon>Bacillota</taxon>
        <taxon>Bacilli</taxon>
        <taxon>Bacillales</taxon>
        <taxon>Caryophanaceae</taxon>
        <taxon>Planococcus</taxon>
    </lineage>
</organism>
<dbReference type="PROSITE" id="PS01124">
    <property type="entry name" value="HTH_ARAC_FAMILY_2"/>
    <property type="match status" value="1"/>
</dbReference>
<reference evidence="6" key="1">
    <citation type="journal article" date="2019" name="Int. J. Syst. Evol. Microbiol.">
        <title>The Global Catalogue of Microorganisms (GCM) 10K type strain sequencing project: providing services to taxonomists for standard genome sequencing and annotation.</title>
        <authorList>
            <consortium name="The Broad Institute Genomics Platform"/>
            <consortium name="The Broad Institute Genome Sequencing Center for Infectious Disease"/>
            <person name="Wu L."/>
            <person name="Ma J."/>
        </authorList>
    </citation>
    <scope>NUCLEOTIDE SEQUENCE [LARGE SCALE GENOMIC DNA]</scope>
    <source>
        <strain evidence="6">CGMCC 1.12151</strain>
    </source>
</reference>
<comment type="caution">
    <text evidence="5">The sequence shown here is derived from an EMBL/GenBank/DDBJ whole genome shotgun (WGS) entry which is preliminary data.</text>
</comment>
<dbReference type="InterPro" id="IPR018062">
    <property type="entry name" value="HTH_AraC-typ_CS"/>
</dbReference>
<keyword evidence="1" id="KW-0805">Transcription regulation</keyword>
<dbReference type="InterPro" id="IPR013096">
    <property type="entry name" value="Cupin_2"/>
</dbReference>
<dbReference type="Gene3D" id="1.10.10.60">
    <property type="entry name" value="Homeodomain-like"/>
    <property type="match status" value="2"/>
</dbReference>
<sequence length="255" mass="28598">MPVSYFIRTIDSPNPLPEAVATPLHRHNKTAELLWVERGTLEIELSDRRLVLSAGDLLLIPAGYWHRLVVVDDPQPIKKLIFALSVKAASVQRARPASPIYTSALFAELEREQQAPSASFGKGQKIVELLLLEVGLAQVARLTNPVESFRLPHLLHNLEETCHLPFSLSETAARTGLSKFHFSRKFKEQCHETPLQFVIRCRMECAQQLLLATDHDVSSIASLCGYKSATQFHAAFTRFSGTTPKRYRMKQADGL</sequence>
<keyword evidence="3" id="KW-0804">Transcription</keyword>
<feature type="domain" description="HTH araC/xylS-type" evidence="4">
    <location>
        <begin position="152"/>
        <end position="250"/>
    </location>
</feature>
<evidence type="ECO:0000259" key="4">
    <source>
        <dbReference type="PROSITE" id="PS01124"/>
    </source>
</evidence>
<dbReference type="PROSITE" id="PS00041">
    <property type="entry name" value="HTH_ARAC_FAMILY_1"/>
    <property type="match status" value="1"/>
</dbReference>
<dbReference type="SUPFAM" id="SSF51182">
    <property type="entry name" value="RmlC-like cupins"/>
    <property type="match status" value="1"/>
</dbReference>
<dbReference type="InterPro" id="IPR009057">
    <property type="entry name" value="Homeodomain-like_sf"/>
</dbReference>
<evidence type="ECO:0000313" key="6">
    <source>
        <dbReference type="Proteomes" id="UP001595932"/>
    </source>
</evidence>
<keyword evidence="6" id="KW-1185">Reference proteome</keyword>
<gene>
    <name evidence="5" type="ORF">ACFO5U_04650</name>
</gene>
<dbReference type="Gene3D" id="2.60.120.10">
    <property type="entry name" value="Jelly Rolls"/>
    <property type="match status" value="1"/>
</dbReference>
<dbReference type="Pfam" id="PF07883">
    <property type="entry name" value="Cupin_2"/>
    <property type="match status" value="1"/>
</dbReference>